<sequence length="191" mass="21786">MHPKKSAGEESDDMNRAFSELSSYHSGTSEPSSEYTSDDSGSTDESSSSGDGSSGDADGTSTDDSEYETEESSETSFYSRHSSDTSYGLSALIETSDRDKLEKFVRLRPEDQRWIEAAWKYFDEEPTYHRKPKAVKVVRKMRMNIKNRGNWTELQHEYNLRHPLTIDGKTMEELKRLSLDARYMPLPDLTV</sequence>
<name>A0A0B1S5W7_OESDE</name>
<feature type="compositionally biased region" description="Low complexity" evidence="1">
    <location>
        <begin position="32"/>
        <end position="60"/>
    </location>
</feature>
<evidence type="ECO:0000256" key="1">
    <source>
        <dbReference type="SAM" id="MobiDB-lite"/>
    </source>
</evidence>
<feature type="compositionally biased region" description="Acidic residues" evidence="1">
    <location>
        <begin position="61"/>
        <end position="73"/>
    </location>
</feature>
<dbReference type="Proteomes" id="UP000053660">
    <property type="component" value="Unassembled WGS sequence"/>
</dbReference>
<feature type="region of interest" description="Disordered" evidence="1">
    <location>
        <begin position="1"/>
        <end position="83"/>
    </location>
</feature>
<dbReference type="OrthoDB" id="5868321at2759"/>
<dbReference type="EMBL" id="KN601047">
    <property type="protein sequence ID" value="KHJ80329.1"/>
    <property type="molecule type" value="Genomic_DNA"/>
</dbReference>
<reference evidence="2 3" key="1">
    <citation type="submission" date="2014-03" db="EMBL/GenBank/DDBJ databases">
        <title>Draft genome of the hookworm Oesophagostomum dentatum.</title>
        <authorList>
            <person name="Mitreva M."/>
        </authorList>
    </citation>
    <scope>NUCLEOTIDE SEQUENCE [LARGE SCALE GENOMIC DNA]</scope>
    <source>
        <strain evidence="2 3">OD-Hann</strain>
    </source>
</reference>
<gene>
    <name evidence="2" type="ORF">OESDEN_19997</name>
</gene>
<evidence type="ECO:0000313" key="2">
    <source>
        <dbReference type="EMBL" id="KHJ80329.1"/>
    </source>
</evidence>
<feature type="compositionally biased region" description="Polar residues" evidence="1">
    <location>
        <begin position="20"/>
        <end position="31"/>
    </location>
</feature>
<evidence type="ECO:0000313" key="3">
    <source>
        <dbReference type="Proteomes" id="UP000053660"/>
    </source>
</evidence>
<keyword evidence="3" id="KW-1185">Reference proteome</keyword>
<accession>A0A0B1S5W7</accession>
<organism evidence="2 3">
    <name type="scientific">Oesophagostomum dentatum</name>
    <name type="common">Nodular worm</name>
    <dbReference type="NCBI Taxonomy" id="61180"/>
    <lineage>
        <taxon>Eukaryota</taxon>
        <taxon>Metazoa</taxon>
        <taxon>Ecdysozoa</taxon>
        <taxon>Nematoda</taxon>
        <taxon>Chromadorea</taxon>
        <taxon>Rhabditida</taxon>
        <taxon>Rhabditina</taxon>
        <taxon>Rhabditomorpha</taxon>
        <taxon>Strongyloidea</taxon>
        <taxon>Strongylidae</taxon>
        <taxon>Oesophagostomum</taxon>
    </lineage>
</organism>
<protein>
    <submittedName>
        <fullName evidence="2">Uncharacterized protein</fullName>
    </submittedName>
</protein>
<proteinExistence type="predicted"/>
<dbReference type="AlphaFoldDB" id="A0A0B1S5W7"/>